<feature type="compositionally biased region" description="Low complexity" evidence="1">
    <location>
        <begin position="10"/>
        <end position="29"/>
    </location>
</feature>
<accession>M0BTF5</accession>
<dbReference type="EMBL" id="AOIQ01000002">
    <property type="protein sequence ID" value="ELZ14316.1"/>
    <property type="molecule type" value="Genomic_DNA"/>
</dbReference>
<keyword evidence="4" id="KW-1185">Reference proteome</keyword>
<keyword evidence="2" id="KW-1133">Transmembrane helix</keyword>
<organism evidence="3 4">
    <name type="scientific">Halovivax asiaticus JCM 14624</name>
    <dbReference type="NCBI Taxonomy" id="1227490"/>
    <lineage>
        <taxon>Archaea</taxon>
        <taxon>Methanobacteriati</taxon>
        <taxon>Methanobacteriota</taxon>
        <taxon>Stenosarchaea group</taxon>
        <taxon>Halobacteria</taxon>
        <taxon>Halobacteriales</taxon>
        <taxon>Natrialbaceae</taxon>
        <taxon>Halovivax</taxon>
    </lineage>
</organism>
<feature type="transmembrane region" description="Helical" evidence="2">
    <location>
        <begin position="38"/>
        <end position="63"/>
    </location>
</feature>
<evidence type="ECO:0000256" key="2">
    <source>
        <dbReference type="SAM" id="Phobius"/>
    </source>
</evidence>
<name>M0BTF5_9EURY</name>
<keyword evidence="2" id="KW-0812">Transmembrane</keyword>
<dbReference type="Proteomes" id="UP000011560">
    <property type="component" value="Unassembled WGS sequence"/>
</dbReference>
<dbReference type="STRING" id="1227490.C479_00370"/>
<dbReference type="AlphaFoldDB" id="M0BTF5"/>
<gene>
    <name evidence="3" type="ORF">C479_00370</name>
</gene>
<evidence type="ECO:0000256" key="1">
    <source>
        <dbReference type="SAM" id="MobiDB-lite"/>
    </source>
</evidence>
<feature type="region of interest" description="Disordered" evidence="1">
    <location>
        <begin position="1"/>
        <end position="33"/>
    </location>
</feature>
<comment type="caution">
    <text evidence="3">The sequence shown here is derived from an EMBL/GenBank/DDBJ whole genome shotgun (WGS) entry which is preliminary data.</text>
</comment>
<sequence>MTDATGASDPSTNDSSTANASAADTSTADPAPPFSTRLYRVVVSIVLLVPLTVFLGYGGWIVLTITATLLGYDPATDDGDRLRDRLAHWPEQNREVMRTDGRVALPWRP</sequence>
<dbReference type="RefSeq" id="WP_007696270.1">
    <property type="nucleotide sequence ID" value="NZ_AOIQ01000002.1"/>
</dbReference>
<protein>
    <submittedName>
        <fullName evidence="3">Uncharacterized protein</fullName>
    </submittedName>
</protein>
<reference evidence="3 4" key="1">
    <citation type="journal article" date="2014" name="PLoS Genet.">
        <title>Phylogenetically driven sequencing of extremely halophilic archaea reveals strategies for static and dynamic osmo-response.</title>
        <authorList>
            <person name="Becker E.A."/>
            <person name="Seitzer P.M."/>
            <person name="Tritt A."/>
            <person name="Larsen D."/>
            <person name="Krusor M."/>
            <person name="Yao A.I."/>
            <person name="Wu D."/>
            <person name="Madern D."/>
            <person name="Eisen J.A."/>
            <person name="Darling A.E."/>
            <person name="Facciotti M.T."/>
        </authorList>
    </citation>
    <scope>NUCLEOTIDE SEQUENCE [LARGE SCALE GENOMIC DNA]</scope>
    <source>
        <strain evidence="3 4">JCM 14624</strain>
    </source>
</reference>
<evidence type="ECO:0000313" key="4">
    <source>
        <dbReference type="Proteomes" id="UP000011560"/>
    </source>
</evidence>
<keyword evidence="2" id="KW-0472">Membrane</keyword>
<evidence type="ECO:0000313" key="3">
    <source>
        <dbReference type="EMBL" id="ELZ14316.1"/>
    </source>
</evidence>
<proteinExistence type="predicted"/>